<reference evidence="2" key="1">
    <citation type="journal article" date="2011" name="Nat. Commun.">
        <title>Effector diversification within compartments of the Leptosphaeria maculans genome affected by Repeat-Induced Point mutations.</title>
        <authorList>
            <person name="Rouxel T."/>
            <person name="Grandaubert J."/>
            <person name="Hane J.K."/>
            <person name="Hoede C."/>
            <person name="van de Wouw A.P."/>
            <person name="Couloux A."/>
            <person name="Dominguez V."/>
            <person name="Anthouard V."/>
            <person name="Bally P."/>
            <person name="Bourras S."/>
            <person name="Cozijnsen A.J."/>
            <person name="Ciuffetti L.M."/>
            <person name="Degrave A."/>
            <person name="Dilmaghani A."/>
            <person name="Duret L."/>
            <person name="Fudal I."/>
            <person name="Goodwin S.B."/>
            <person name="Gout L."/>
            <person name="Glaser N."/>
            <person name="Linglin J."/>
            <person name="Kema G.H.J."/>
            <person name="Lapalu N."/>
            <person name="Lawrence C.B."/>
            <person name="May K."/>
            <person name="Meyer M."/>
            <person name="Ollivier B."/>
            <person name="Poulain J."/>
            <person name="Schoch C.L."/>
            <person name="Simon A."/>
            <person name="Spatafora J.W."/>
            <person name="Stachowiak A."/>
            <person name="Turgeon B.G."/>
            <person name="Tyler B.M."/>
            <person name="Vincent D."/>
            <person name="Weissenbach J."/>
            <person name="Amselem J."/>
            <person name="Quesneville H."/>
            <person name="Oliver R.P."/>
            <person name="Wincker P."/>
            <person name="Balesdent M.-H."/>
            <person name="Howlett B.J."/>
        </authorList>
    </citation>
    <scope>NUCLEOTIDE SEQUENCE [LARGE SCALE GENOMIC DNA]</scope>
    <source>
        <strain evidence="2">JN3 / isolate v23.1.3 / race Av1-4-5-6-7-8</strain>
    </source>
</reference>
<dbReference type="VEuPathDB" id="FungiDB:LEMA_P066970.1"/>
<evidence type="ECO:0000313" key="2">
    <source>
        <dbReference type="Proteomes" id="UP000002668"/>
    </source>
</evidence>
<protein>
    <submittedName>
        <fullName evidence="1">Uncharacterized protein</fullName>
    </submittedName>
</protein>
<gene>
    <name evidence="1" type="ORF">LEMA_P066970.1</name>
</gene>
<keyword evidence="2" id="KW-1185">Reference proteome</keyword>
<organism evidence="1 2">
    <name type="scientific">Leptosphaeria maculans (strain JN3 / isolate v23.1.3 / race Av1-4-5-6-7-8)</name>
    <name type="common">Blackleg fungus</name>
    <name type="synonym">Phoma lingam</name>
    <dbReference type="NCBI Taxonomy" id="985895"/>
    <lineage>
        <taxon>Eukaryota</taxon>
        <taxon>Fungi</taxon>
        <taxon>Dikarya</taxon>
        <taxon>Ascomycota</taxon>
        <taxon>Pezizomycotina</taxon>
        <taxon>Dothideomycetes</taxon>
        <taxon>Pleosporomycetidae</taxon>
        <taxon>Pleosporales</taxon>
        <taxon>Pleosporineae</taxon>
        <taxon>Leptosphaeriaceae</taxon>
        <taxon>Plenodomus</taxon>
        <taxon>Plenodomus lingam/Leptosphaeria maculans species complex</taxon>
    </lineage>
</organism>
<sequence>MLFVVVCYSRGYGHYSLESLQDFDVRQFPFHGQLKRDRAAQVTGIAGNDDGYSQHSPAFSSSWKRRAFCKPVMLDAVSMDRLEGPTTWHRNVTSTETPASSAFDQAMKVSLATKGVDTGNCYLN</sequence>
<dbReference type="Proteomes" id="UP000002668">
    <property type="component" value="Genome"/>
</dbReference>
<dbReference type="HOGENOM" id="CLU_2004332_0_0_1"/>
<name>E4ZH01_LEPMJ</name>
<accession>E4ZH01</accession>
<evidence type="ECO:0000313" key="1">
    <source>
        <dbReference type="EMBL" id="CBX90571.1"/>
    </source>
</evidence>
<dbReference type="InParanoid" id="E4ZH01"/>
<dbReference type="EMBL" id="FP929064">
    <property type="protein sequence ID" value="CBX90571.1"/>
    <property type="molecule type" value="Genomic_DNA"/>
</dbReference>
<proteinExistence type="predicted"/>
<dbReference type="AlphaFoldDB" id="E4ZH01"/>